<keyword evidence="2" id="KW-1003">Cell membrane</keyword>
<dbReference type="Pfam" id="PF00005">
    <property type="entry name" value="ABC_tran"/>
    <property type="match status" value="2"/>
</dbReference>
<comment type="caution">
    <text evidence="10">The sequence shown here is derived from an EMBL/GenBank/DDBJ whole genome shotgun (WGS) entry which is preliminary data.</text>
</comment>
<evidence type="ECO:0000256" key="7">
    <source>
        <dbReference type="ARBA" id="ARBA00022967"/>
    </source>
</evidence>
<dbReference type="InterPro" id="IPR017871">
    <property type="entry name" value="ABC_transporter-like_CS"/>
</dbReference>
<evidence type="ECO:0000313" key="10">
    <source>
        <dbReference type="EMBL" id="MEO3692026.1"/>
    </source>
</evidence>
<evidence type="ECO:0000313" key="11">
    <source>
        <dbReference type="Proteomes" id="UP001495147"/>
    </source>
</evidence>
<dbReference type="PANTHER" id="PTHR43790">
    <property type="entry name" value="CARBOHYDRATE TRANSPORT ATP-BINDING PROTEIN MG119-RELATED"/>
    <property type="match status" value="1"/>
</dbReference>
<evidence type="ECO:0000256" key="8">
    <source>
        <dbReference type="ARBA" id="ARBA00023136"/>
    </source>
</evidence>
<evidence type="ECO:0000256" key="2">
    <source>
        <dbReference type="ARBA" id="ARBA00022475"/>
    </source>
</evidence>
<dbReference type="Proteomes" id="UP001495147">
    <property type="component" value="Unassembled WGS sequence"/>
</dbReference>
<name>A0ABV0G2R1_9BURK</name>
<evidence type="ECO:0000256" key="4">
    <source>
        <dbReference type="ARBA" id="ARBA00022737"/>
    </source>
</evidence>
<dbReference type="Gene3D" id="3.40.50.300">
    <property type="entry name" value="P-loop containing nucleotide triphosphate hydrolases"/>
    <property type="match status" value="2"/>
</dbReference>
<dbReference type="CDD" id="cd03216">
    <property type="entry name" value="ABC_Carb_Monos_I"/>
    <property type="match status" value="1"/>
</dbReference>
<gene>
    <name evidence="10" type="ORF">ABDJ85_11135</name>
</gene>
<accession>A0ABV0G2R1</accession>
<dbReference type="PROSITE" id="PS50893">
    <property type="entry name" value="ABC_TRANSPORTER_2"/>
    <property type="match status" value="2"/>
</dbReference>
<keyword evidence="6 10" id="KW-0067">ATP-binding</keyword>
<dbReference type="SMART" id="SM00382">
    <property type="entry name" value="AAA"/>
    <property type="match status" value="2"/>
</dbReference>
<protein>
    <submittedName>
        <fullName evidence="10">Sugar ABC transporter ATP-binding protein</fullName>
    </submittedName>
</protein>
<reference evidence="10 11" key="1">
    <citation type="submission" date="2024-05" db="EMBL/GenBank/DDBJ databases">
        <title>Roseateles sp. DJS-2-20 16S ribosomal RNA gene Genome sequencing and assembly.</title>
        <authorList>
            <person name="Woo H."/>
        </authorList>
    </citation>
    <scope>NUCLEOTIDE SEQUENCE [LARGE SCALE GENOMIC DNA]</scope>
    <source>
        <strain evidence="10 11">DJS-2-20</strain>
    </source>
</reference>
<keyword evidence="7" id="KW-1278">Translocase</keyword>
<dbReference type="PROSITE" id="PS00211">
    <property type="entry name" value="ABC_TRANSPORTER_1"/>
    <property type="match status" value="1"/>
</dbReference>
<feature type="domain" description="ABC transporter" evidence="9">
    <location>
        <begin position="11"/>
        <end position="248"/>
    </location>
</feature>
<organism evidence="10 11">
    <name type="scientific">Roseateles paludis</name>
    <dbReference type="NCBI Taxonomy" id="3145238"/>
    <lineage>
        <taxon>Bacteria</taxon>
        <taxon>Pseudomonadati</taxon>
        <taxon>Pseudomonadota</taxon>
        <taxon>Betaproteobacteria</taxon>
        <taxon>Burkholderiales</taxon>
        <taxon>Sphaerotilaceae</taxon>
        <taxon>Roseateles</taxon>
    </lineage>
</organism>
<keyword evidence="3" id="KW-0762">Sugar transport</keyword>
<proteinExistence type="predicted"/>
<dbReference type="InterPro" id="IPR003439">
    <property type="entry name" value="ABC_transporter-like_ATP-bd"/>
</dbReference>
<sequence length="512" mass="55265">MNPTPTPPPLLEMRHISKSFGPVQALRDVTLSVLPQTIHAVVGENGAGKSTLMKIISGVYPHGSYGGEMLLEGQPQRYGGLRDSEAKGIVIVHQELALVPLLSVMENLFLGHERARFGVVDRKAQRELGRQALAKVGLDVDLDTPVERLGVGKQQLIEIAKALLKDVRLLILDEPTASLNEVDSQALLDLMLKLKSEGIACILISHKLNEVARVADDITALRDGATVDHFNCADGPPSDDRIIQAMVGRALTERYPQREHKPGAAVLEVEGWTVTHPQHPDREALRNISFKVRAGEIVGVAGLMGAGRTELAMSLFGRSWGRPVAGTARIDGQAADLSNVPKAMKAGLAYVTEDRKGLGLVLDQPIAFNTSLANLDALATAGVVNAAKEHSVAEQYRAQLKLRCHNVEQAVGQLSGGNQQKVVLAKWLFSEPRVLILDEPTRGIDVGAKAEIYALMAEWAAQGKAILLISSELPELLGLSDRILVMDDGEFVAEFPAAEATQERILSAILKH</sequence>
<keyword evidence="4" id="KW-0677">Repeat</keyword>
<dbReference type="GO" id="GO:0005524">
    <property type="term" value="F:ATP binding"/>
    <property type="evidence" value="ECO:0007669"/>
    <property type="project" value="UniProtKB-KW"/>
</dbReference>
<dbReference type="RefSeq" id="WP_347704831.1">
    <property type="nucleotide sequence ID" value="NZ_JBDPZD010000002.1"/>
</dbReference>
<dbReference type="SUPFAM" id="SSF52540">
    <property type="entry name" value="P-loop containing nucleoside triphosphate hydrolases"/>
    <property type="match status" value="2"/>
</dbReference>
<dbReference type="EMBL" id="JBDPZD010000002">
    <property type="protein sequence ID" value="MEO3692026.1"/>
    <property type="molecule type" value="Genomic_DNA"/>
</dbReference>
<dbReference type="InterPro" id="IPR050107">
    <property type="entry name" value="ABC_carbohydrate_import_ATPase"/>
</dbReference>
<keyword evidence="5" id="KW-0547">Nucleotide-binding</keyword>
<dbReference type="InterPro" id="IPR027417">
    <property type="entry name" value="P-loop_NTPase"/>
</dbReference>
<keyword evidence="1" id="KW-0813">Transport</keyword>
<evidence type="ECO:0000256" key="6">
    <source>
        <dbReference type="ARBA" id="ARBA00022840"/>
    </source>
</evidence>
<evidence type="ECO:0000256" key="1">
    <source>
        <dbReference type="ARBA" id="ARBA00022448"/>
    </source>
</evidence>
<dbReference type="CDD" id="cd03215">
    <property type="entry name" value="ABC_Carb_Monos_II"/>
    <property type="match status" value="1"/>
</dbReference>
<keyword evidence="11" id="KW-1185">Reference proteome</keyword>
<dbReference type="PANTHER" id="PTHR43790:SF1">
    <property type="entry name" value="XYLOSE IMPORT ATP-BINDING PROTEIN XYLG"/>
    <property type="match status" value="1"/>
</dbReference>
<keyword evidence="8" id="KW-0472">Membrane</keyword>
<evidence type="ECO:0000256" key="5">
    <source>
        <dbReference type="ARBA" id="ARBA00022741"/>
    </source>
</evidence>
<evidence type="ECO:0000256" key="3">
    <source>
        <dbReference type="ARBA" id="ARBA00022597"/>
    </source>
</evidence>
<evidence type="ECO:0000259" key="9">
    <source>
        <dbReference type="PROSITE" id="PS50893"/>
    </source>
</evidence>
<feature type="domain" description="ABC transporter" evidence="9">
    <location>
        <begin position="267"/>
        <end position="509"/>
    </location>
</feature>
<dbReference type="InterPro" id="IPR003593">
    <property type="entry name" value="AAA+_ATPase"/>
</dbReference>